<keyword evidence="4" id="KW-0408">Iron</keyword>
<gene>
    <name evidence="6" type="ORF">EK21DRAFT_114982</name>
</gene>
<dbReference type="InterPro" id="IPR001128">
    <property type="entry name" value="Cyt_P450"/>
</dbReference>
<evidence type="ECO:0000256" key="3">
    <source>
        <dbReference type="ARBA" id="ARBA00023002"/>
    </source>
</evidence>
<keyword evidence="3" id="KW-0560">Oxidoreductase</keyword>
<keyword evidence="2" id="KW-0479">Metal-binding</keyword>
<dbReference type="GO" id="GO:0016705">
    <property type="term" value="F:oxidoreductase activity, acting on paired donors, with incorporation or reduction of molecular oxygen"/>
    <property type="evidence" value="ECO:0007669"/>
    <property type="project" value="InterPro"/>
</dbReference>
<dbReference type="SUPFAM" id="SSF48264">
    <property type="entry name" value="Cytochrome P450"/>
    <property type="match status" value="1"/>
</dbReference>
<reference evidence="6" key="1">
    <citation type="journal article" date="2020" name="Stud. Mycol.">
        <title>101 Dothideomycetes genomes: a test case for predicting lifestyles and emergence of pathogens.</title>
        <authorList>
            <person name="Haridas S."/>
            <person name="Albert R."/>
            <person name="Binder M."/>
            <person name="Bloem J."/>
            <person name="Labutti K."/>
            <person name="Salamov A."/>
            <person name="Andreopoulos B."/>
            <person name="Baker S."/>
            <person name="Barry K."/>
            <person name="Bills G."/>
            <person name="Bluhm B."/>
            <person name="Cannon C."/>
            <person name="Castanera R."/>
            <person name="Culley D."/>
            <person name="Daum C."/>
            <person name="Ezra D."/>
            <person name="Gonzalez J."/>
            <person name="Henrissat B."/>
            <person name="Kuo A."/>
            <person name="Liang C."/>
            <person name="Lipzen A."/>
            <person name="Lutzoni F."/>
            <person name="Magnuson J."/>
            <person name="Mondo S."/>
            <person name="Nolan M."/>
            <person name="Ohm R."/>
            <person name="Pangilinan J."/>
            <person name="Park H.-J."/>
            <person name="Ramirez L."/>
            <person name="Alfaro M."/>
            <person name="Sun H."/>
            <person name="Tritt A."/>
            <person name="Yoshinaga Y."/>
            <person name="Zwiers L.-H."/>
            <person name="Turgeon B."/>
            <person name="Goodwin S."/>
            <person name="Spatafora J."/>
            <person name="Crous P."/>
            <person name="Grigoriev I."/>
        </authorList>
    </citation>
    <scope>NUCLEOTIDE SEQUENCE</scope>
    <source>
        <strain evidence="6">CBS 110217</strain>
    </source>
</reference>
<evidence type="ECO:0000313" key="6">
    <source>
        <dbReference type="EMBL" id="KAF2027356.1"/>
    </source>
</evidence>
<dbReference type="AlphaFoldDB" id="A0A9P4H3J8"/>
<dbReference type="GO" id="GO:0020037">
    <property type="term" value="F:heme binding"/>
    <property type="evidence" value="ECO:0007669"/>
    <property type="project" value="InterPro"/>
</dbReference>
<dbReference type="Pfam" id="PF00067">
    <property type="entry name" value="p450"/>
    <property type="match status" value="1"/>
</dbReference>
<accession>A0A9P4H3J8</accession>
<evidence type="ECO:0000256" key="1">
    <source>
        <dbReference type="ARBA" id="ARBA00001971"/>
    </source>
</evidence>
<sequence length="181" mass="20273">MAQDKQDTPFLMTWVALKEGVMLTSMQDGRMPSSRKGYGAEFREPRRCPDTGVIFQGWRILRGTTISITPMSLHQNEGVFEHAAGFRPECWFAEDTKAIERHLLPGRRQCLGKNIAKKILNLAISTIYKNLEFGATQNGFDLNALKLFPSGMSCDIVVTVEAANVHCAMKWVDMLDCYAPG</sequence>
<dbReference type="Gene3D" id="1.10.630.10">
    <property type="entry name" value="Cytochrome P450"/>
    <property type="match status" value="1"/>
</dbReference>
<protein>
    <recommendedName>
        <fullName evidence="8">Cytochrome P450</fullName>
    </recommendedName>
</protein>
<dbReference type="OrthoDB" id="3945418at2759"/>
<keyword evidence="7" id="KW-1185">Reference proteome</keyword>
<dbReference type="Proteomes" id="UP000799777">
    <property type="component" value="Unassembled WGS sequence"/>
</dbReference>
<organism evidence="6 7">
    <name type="scientific">Setomelanomma holmii</name>
    <dbReference type="NCBI Taxonomy" id="210430"/>
    <lineage>
        <taxon>Eukaryota</taxon>
        <taxon>Fungi</taxon>
        <taxon>Dikarya</taxon>
        <taxon>Ascomycota</taxon>
        <taxon>Pezizomycotina</taxon>
        <taxon>Dothideomycetes</taxon>
        <taxon>Pleosporomycetidae</taxon>
        <taxon>Pleosporales</taxon>
        <taxon>Pleosporineae</taxon>
        <taxon>Phaeosphaeriaceae</taxon>
        <taxon>Setomelanomma</taxon>
    </lineage>
</organism>
<proteinExistence type="predicted"/>
<comment type="caution">
    <text evidence="6">The sequence shown here is derived from an EMBL/GenBank/DDBJ whole genome shotgun (WGS) entry which is preliminary data.</text>
</comment>
<name>A0A9P4H3J8_9PLEO</name>
<evidence type="ECO:0000256" key="2">
    <source>
        <dbReference type="ARBA" id="ARBA00022723"/>
    </source>
</evidence>
<dbReference type="PANTHER" id="PTHR24303">
    <property type="entry name" value="HEME-BINDING MONOOXYGENASE FAMILY"/>
    <property type="match status" value="1"/>
</dbReference>
<dbReference type="GO" id="GO:0004497">
    <property type="term" value="F:monooxygenase activity"/>
    <property type="evidence" value="ECO:0007669"/>
    <property type="project" value="UniProtKB-KW"/>
</dbReference>
<evidence type="ECO:0008006" key="8">
    <source>
        <dbReference type="Google" id="ProtNLM"/>
    </source>
</evidence>
<evidence type="ECO:0000256" key="5">
    <source>
        <dbReference type="ARBA" id="ARBA00023033"/>
    </source>
</evidence>
<dbReference type="GO" id="GO:0005506">
    <property type="term" value="F:iron ion binding"/>
    <property type="evidence" value="ECO:0007669"/>
    <property type="project" value="InterPro"/>
</dbReference>
<dbReference type="PANTHER" id="PTHR24303:SF31">
    <property type="entry name" value="CYTOCHROME P450 307A1-RELATED"/>
    <property type="match status" value="1"/>
</dbReference>
<evidence type="ECO:0000313" key="7">
    <source>
        <dbReference type="Proteomes" id="UP000799777"/>
    </source>
</evidence>
<keyword evidence="5" id="KW-0503">Monooxygenase</keyword>
<dbReference type="EMBL" id="ML978228">
    <property type="protein sequence ID" value="KAF2027356.1"/>
    <property type="molecule type" value="Genomic_DNA"/>
</dbReference>
<comment type="cofactor">
    <cofactor evidence="1">
        <name>heme</name>
        <dbReference type="ChEBI" id="CHEBI:30413"/>
    </cofactor>
</comment>
<dbReference type="InterPro" id="IPR036396">
    <property type="entry name" value="Cyt_P450_sf"/>
</dbReference>
<evidence type="ECO:0000256" key="4">
    <source>
        <dbReference type="ARBA" id="ARBA00023004"/>
    </source>
</evidence>